<dbReference type="EMBL" id="LT994652">
    <property type="protein sequence ID" value="SPN79700.1"/>
    <property type="molecule type" value="Genomic_DNA"/>
</dbReference>
<gene>
    <name evidence="1" type="ORF">ZAZAV_446</name>
</gene>
<proteinExistence type="predicted"/>
<organism evidence="1">
    <name type="scientific">Cedratvirus Zaza IHUMI</name>
    <dbReference type="NCBI Taxonomy" id="2126979"/>
    <lineage>
        <taxon>Viruses</taxon>
        <taxon>Pithoviruses</taxon>
    </lineage>
</organism>
<evidence type="ECO:0000313" key="1">
    <source>
        <dbReference type="EMBL" id="SPN79700.1"/>
    </source>
</evidence>
<sequence length="336" mass="38327">MQNLSYAEARDFCLNQTSTNPDCSWKLWREKAVVDFGISARFFDSIRTLPGAQRYLQIKTYYVLSPDSATRLYKDTGYVEGVYTSVAGYLEAQARRDRGMGLFFYSRLREEEKSLLEPVEAWPEEEIPSERLYQVLEQGNVTELDQIIHDYFTLPPGFSIEKDILQVPFWEEPPLYNIPLLDEVEDMDAIMHSALVGLNVKVVDFFRSLFRREPPNASYSIYQGLIRHGKAEEAYSIALRFPPILGDTGSGLGGPETGSGSGYNYMSEMLINPKLNSLEAETFISALDENPGNVTMLTCLLPYISKDKVRAYYASLDETWKAIYRLPNLILQDYLS</sequence>
<accession>A0A2R8FFF8</accession>
<reference evidence="1" key="1">
    <citation type="submission" date="2018-03" db="EMBL/GenBank/DDBJ databases">
        <authorList>
            <consortium name="Urmite Genomes"/>
        </authorList>
    </citation>
    <scope>NUCLEOTIDE SEQUENCE [LARGE SCALE GENOMIC DNA]</scope>
    <source>
        <strain evidence="1">IHUMI-S29</strain>
    </source>
</reference>
<protein>
    <submittedName>
        <fullName evidence="1">Uncharacterized protein</fullName>
    </submittedName>
</protein>
<name>A0A2R8FFF8_9VIRU</name>
<dbReference type="Proteomes" id="UP000270547">
    <property type="component" value="Segment"/>
</dbReference>